<dbReference type="AlphaFoldDB" id="A0A3D9MXS6"/>
<dbReference type="EMBL" id="QREI01000003">
    <property type="protein sequence ID" value="REE24929.1"/>
    <property type="molecule type" value="Genomic_DNA"/>
</dbReference>
<dbReference type="SUPFAM" id="SSF53474">
    <property type="entry name" value="alpha/beta-Hydrolases"/>
    <property type="match status" value="1"/>
</dbReference>
<accession>A0A3D9MXS6</accession>
<dbReference type="InterPro" id="IPR029058">
    <property type="entry name" value="AB_hydrolase_fold"/>
</dbReference>
<protein>
    <submittedName>
        <fullName evidence="1">Esterase/lipase</fullName>
    </submittedName>
</protein>
<dbReference type="RefSeq" id="WP_115809291.1">
    <property type="nucleotide sequence ID" value="NZ_JABFDI010000007.1"/>
</dbReference>
<organism evidence="1 2">
    <name type="scientific">Winogradskyella pacifica</name>
    <dbReference type="NCBI Taxonomy" id="664642"/>
    <lineage>
        <taxon>Bacteria</taxon>
        <taxon>Pseudomonadati</taxon>
        <taxon>Bacteroidota</taxon>
        <taxon>Flavobacteriia</taxon>
        <taxon>Flavobacteriales</taxon>
        <taxon>Flavobacteriaceae</taxon>
        <taxon>Winogradskyella</taxon>
    </lineage>
</organism>
<evidence type="ECO:0000313" key="1">
    <source>
        <dbReference type="EMBL" id="REE24929.1"/>
    </source>
</evidence>
<dbReference type="Gene3D" id="3.40.50.1820">
    <property type="entry name" value="alpha/beta hydrolase"/>
    <property type="match status" value="1"/>
</dbReference>
<evidence type="ECO:0000313" key="2">
    <source>
        <dbReference type="Proteomes" id="UP000256919"/>
    </source>
</evidence>
<dbReference type="OrthoDB" id="659408at2"/>
<dbReference type="Proteomes" id="UP000256919">
    <property type="component" value="Unassembled WGS sequence"/>
</dbReference>
<proteinExistence type="predicted"/>
<gene>
    <name evidence="1" type="ORF">DFQ09_103235</name>
</gene>
<name>A0A3D9MXS6_9FLAO</name>
<comment type="caution">
    <text evidence="1">The sequence shown here is derived from an EMBL/GenBank/DDBJ whole genome shotgun (WGS) entry which is preliminary data.</text>
</comment>
<reference evidence="1 2" key="1">
    <citation type="submission" date="2018-07" db="EMBL/GenBank/DDBJ databases">
        <title>Genomic Encyclopedia of Type Strains, Phase III (KMG-III): the genomes of soil and plant-associated and newly described type strains.</title>
        <authorList>
            <person name="Whitman W."/>
        </authorList>
    </citation>
    <scope>NUCLEOTIDE SEQUENCE [LARGE SCALE GENOMIC DNA]</scope>
    <source>
        <strain evidence="1 2">CECT 7948</strain>
    </source>
</reference>
<keyword evidence="2" id="KW-1185">Reference proteome</keyword>
<sequence>MNSKLTHVYLMPGMAANPTIFEHINLPEEAYKIHWLEWQIPDINETLNAYAQRMCQFIKHDNIVLLGVSFGGILVQEMSKFLNVKKLIVVSSVKSHHELPKRLKLLKVTKAYKILPTSLVSNIDLLAKYAFGETIKKRVDLYKKYLSVSDKTYLDWAIKQVVCWDQEEPHPEAIYIHGDNDAVFPHSCGGNCTVVKGGTHIMVISKYKWFNENLPKLIEA</sequence>